<proteinExistence type="predicted"/>
<organism evidence="2 5">
    <name type="scientific">Streptococcus lactarius</name>
    <dbReference type="NCBI Taxonomy" id="684066"/>
    <lineage>
        <taxon>Bacteria</taxon>
        <taxon>Bacillati</taxon>
        <taxon>Bacillota</taxon>
        <taxon>Bacilli</taxon>
        <taxon>Lactobacillales</taxon>
        <taxon>Streptococcaceae</taxon>
        <taxon>Streptococcus</taxon>
    </lineage>
</organism>
<dbReference type="InterPro" id="IPR010178">
    <property type="entry name" value="Lit"/>
</dbReference>
<feature type="transmembrane region" description="Helical" evidence="1">
    <location>
        <begin position="89"/>
        <end position="112"/>
    </location>
</feature>
<evidence type="ECO:0000256" key="1">
    <source>
        <dbReference type="SAM" id="Phobius"/>
    </source>
</evidence>
<evidence type="ECO:0000313" key="2">
    <source>
        <dbReference type="EMBL" id="MBK4780093.1"/>
    </source>
</evidence>
<dbReference type="Pfam" id="PF07314">
    <property type="entry name" value="Lit"/>
    <property type="match status" value="1"/>
</dbReference>
<dbReference type="AlphaFoldDB" id="A0A9X1BBB1"/>
<reference evidence="2" key="1">
    <citation type="submission" date="2016-12" db="EMBL/GenBank/DDBJ databases">
        <title>Draft genome of Streptococcus lactarius CCUG 66490T type strain.</title>
        <authorList>
            <person name="Salva-Serra F."/>
            <person name="Engstrom-Jakobsson H."/>
            <person name="Thorell K."/>
            <person name="Gomila M."/>
            <person name="Gonzales-Siles L."/>
            <person name="Busquets A."/>
            <person name="Jaen-Luchoro D."/>
            <person name="Karlsson R."/>
            <person name="Kristiansson E."/>
            <person name="Moore E."/>
        </authorList>
    </citation>
    <scope>NUCLEOTIDE SEQUENCE</scope>
    <source>
        <strain evidence="2">CCUG 66490</strain>
    </source>
</reference>
<evidence type="ECO:0000313" key="3">
    <source>
        <dbReference type="EMBL" id="QUB38215.1"/>
    </source>
</evidence>
<dbReference type="RefSeq" id="WP_200773055.1">
    <property type="nucleotide sequence ID" value="NZ_CP072329.1"/>
</dbReference>
<evidence type="ECO:0000313" key="4">
    <source>
        <dbReference type="Proteomes" id="UP000676511"/>
    </source>
</evidence>
<evidence type="ECO:0000313" key="5">
    <source>
        <dbReference type="Proteomes" id="UP001138780"/>
    </source>
</evidence>
<keyword evidence="1" id="KW-0812">Transmembrane</keyword>
<reference evidence="3 4" key="2">
    <citation type="submission" date="2021-03" db="EMBL/GenBank/DDBJ databases">
        <title>Human Oral Microbial Genomes.</title>
        <authorList>
            <person name="Johnston C.D."/>
            <person name="Chen T."/>
            <person name="Dewhirst F.E."/>
        </authorList>
    </citation>
    <scope>NUCLEOTIDE SEQUENCE [LARGE SCALE GENOMIC DNA]</scope>
    <source>
        <strain evidence="3 4">CCUG 66490</strain>
    </source>
</reference>
<dbReference type="EMBL" id="CP072329">
    <property type="protein sequence ID" value="QUB38215.1"/>
    <property type="molecule type" value="Genomic_DNA"/>
</dbReference>
<sequence length="206" mass="24015">MLRSLKSMNLVFFILSAAILLTIGLAWVLYPMEIHWLGIQSRTGFSASVIMKNVNVLMNYLTNPLQWVLKMPQFPSSKNGLHHFEAVKYLFHLVTVVFLVTLPGFIQFLRTVVKKGYLNVYRNLFFWMMVFPILFAALAVIIGFDQFFTLFHQVLFAGDTTWLFDPRVDSIILALPEDYFMHAFLIFFVLYEGICVSFYLLSRRTK</sequence>
<keyword evidence="1" id="KW-1133">Transmembrane helix</keyword>
<dbReference type="Proteomes" id="UP001138780">
    <property type="component" value="Unassembled WGS sequence"/>
</dbReference>
<gene>
    <name evidence="2" type="ORF">BTU61_07800</name>
    <name evidence="3" type="ORF">J4854_06560</name>
</gene>
<dbReference type="Proteomes" id="UP000676511">
    <property type="component" value="Chromosome"/>
</dbReference>
<keyword evidence="4" id="KW-1185">Reference proteome</keyword>
<feature type="transmembrane region" description="Helical" evidence="1">
    <location>
        <begin position="124"/>
        <end position="144"/>
    </location>
</feature>
<dbReference type="NCBIfam" id="TIGR01906">
    <property type="entry name" value="integ_TIGR01906"/>
    <property type="match status" value="1"/>
</dbReference>
<dbReference type="EMBL" id="MRXX01000010">
    <property type="protein sequence ID" value="MBK4780093.1"/>
    <property type="molecule type" value="Genomic_DNA"/>
</dbReference>
<accession>A0A9X1BBB1</accession>
<protein>
    <submittedName>
        <fullName evidence="3">TIGR01906 family membrane protein</fullName>
    </submittedName>
</protein>
<keyword evidence="1" id="KW-0472">Membrane</keyword>
<name>A0A9X1BBB1_9STRE</name>
<feature type="transmembrane region" description="Helical" evidence="1">
    <location>
        <begin position="179"/>
        <end position="201"/>
    </location>
</feature>